<protein>
    <submittedName>
        <fullName evidence="2">CarD family transcriptional regulator</fullName>
    </submittedName>
</protein>
<dbReference type="SUPFAM" id="SSF141259">
    <property type="entry name" value="CarD-like"/>
    <property type="match status" value="1"/>
</dbReference>
<evidence type="ECO:0000259" key="1">
    <source>
        <dbReference type="SMART" id="SM01058"/>
    </source>
</evidence>
<dbReference type="STRING" id="52689.AKG39_18490"/>
<dbReference type="OrthoDB" id="9786074at2"/>
<dbReference type="Pfam" id="PF02559">
    <property type="entry name" value="CarD_TRCF_RID"/>
    <property type="match status" value="1"/>
</dbReference>
<comment type="caution">
    <text evidence="2">The sequence shown here is derived from an EMBL/GenBank/DDBJ whole genome shotgun (WGS) entry which is preliminary data.</text>
</comment>
<reference evidence="3" key="1">
    <citation type="submission" date="2015-07" db="EMBL/GenBank/DDBJ databases">
        <title>Draft genome sequence of Acetobacterium bakii DSM 8293, a potential psychrophilic chemical producer through syngas fermentation.</title>
        <authorList>
            <person name="Song Y."/>
            <person name="Hwang S."/>
            <person name="Cho B.-K."/>
        </authorList>
    </citation>
    <scope>NUCLEOTIDE SEQUENCE [LARGE SCALE GENOMIC DNA]</scope>
    <source>
        <strain evidence="3">DSM 8239</strain>
    </source>
</reference>
<dbReference type="Gene3D" id="2.40.10.170">
    <property type="match status" value="1"/>
</dbReference>
<dbReference type="InterPro" id="IPR036101">
    <property type="entry name" value="CarD-like/TRCF_RID_sf"/>
</dbReference>
<dbReference type="RefSeq" id="WP_050741883.1">
    <property type="nucleotide sequence ID" value="NZ_LGYO01000069.1"/>
</dbReference>
<dbReference type="EMBL" id="LGYO01000069">
    <property type="protein sequence ID" value="KNZ40276.1"/>
    <property type="molecule type" value="Genomic_DNA"/>
</dbReference>
<accession>A0A0L6TVI2</accession>
<dbReference type="InterPro" id="IPR042215">
    <property type="entry name" value="CarD-like_C"/>
</dbReference>
<evidence type="ECO:0000313" key="3">
    <source>
        <dbReference type="Proteomes" id="UP000036873"/>
    </source>
</evidence>
<evidence type="ECO:0000313" key="2">
    <source>
        <dbReference type="EMBL" id="KNZ40276.1"/>
    </source>
</evidence>
<dbReference type="GO" id="GO:0009303">
    <property type="term" value="P:rRNA transcription"/>
    <property type="evidence" value="ECO:0007669"/>
    <property type="project" value="TreeGrafter"/>
</dbReference>
<dbReference type="SMART" id="SM01058">
    <property type="entry name" value="CarD_TRCF"/>
    <property type="match status" value="1"/>
</dbReference>
<dbReference type="PANTHER" id="PTHR38447">
    <property type="entry name" value="TRANSCRIPTION FACTOR YDEB-RELATED"/>
    <property type="match status" value="1"/>
</dbReference>
<sequence>MYKIGDKIVYPMHGAGIIEAIEEREIFEERKPYYIMQIVSEGLQILIPVDKVDEIGVRNIVTQEVINEMIETLKLPMDVMEKNWNRRYREHLEKLKTGDIFEVARVVKNLILLDRLKGLSTGEKKMLNNARNFIISEMVLIKKGEKEEILELINSSVCSEA</sequence>
<dbReference type="InterPro" id="IPR052531">
    <property type="entry name" value="CarD-like_regulator"/>
</dbReference>
<dbReference type="Gene3D" id="1.20.58.1290">
    <property type="entry name" value="CarD-like, C-terminal domain"/>
    <property type="match status" value="1"/>
</dbReference>
<gene>
    <name evidence="2" type="ORF">AKG39_18490</name>
</gene>
<dbReference type="PANTHER" id="PTHR38447:SF1">
    <property type="entry name" value="RNA POLYMERASE-BINDING TRANSCRIPTION FACTOR CARD"/>
    <property type="match status" value="1"/>
</dbReference>
<dbReference type="PATRIC" id="fig|52689.4.peg.3610"/>
<dbReference type="Proteomes" id="UP000036873">
    <property type="component" value="Unassembled WGS sequence"/>
</dbReference>
<keyword evidence="3" id="KW-1185">Reference proteome</keyword>
<dbReference type="AlphaFoldDB" id="A0A0L6TVI2"/>
<feature type="domain" description="CarD-like/TRCF RNAP-interacting" evidence="1">
    <location>
        <begin position="1"/>
        <end position="111"/>
    </location>
</feature>
<dbReference type="InterPro" id="IPR048792">
    <property type="entry name" value="CarD_C"/>
</dbReference>
<organism evidence="2 3">
    <name type="scientific">Acetobacterium bakii</name>
    <dbReference type="NCBI Taxonomy" id="52689"/>
    <lineage>
        <taxon>Bacteria</taxon>
        <taxon>Bacillati</taxon>
        <taxon>Bacillota</taxon>
        <taxon>Clostridia</taxon>
        <taxon>Eubacteriales</taxon>
        <taxon>Eubacteriaceae</taxon>
        <taxon>Acetobacterium</taxon>
    </lineage>
</organism>
<proteinExistence type="predicted"/>
<dbReference type="Pfam" id="PF21095">
    <property type="entry name" value="CarD_C"/>
    <property type="match status" value="1"/>
</dbReference>
<name>A0A0L6TVI2_9FIRM</name>
<dbReference type="InterPro" id="IPR003711">
    <property type="entry name" value="CarD-like/TRCF_RID"/>
</dbReference>